<gene>
    <name evidence="2" type="ORF">PAM7971_00621</name>
</gene>
<protein>
    <submittedName>
        <fullName evidence="2">Uncharacterized protein</fullName>
    </submittedName>
</protein>
<sequence>MKLKNLLVSLLMLSPLGAAHANDNEVIIKAYFEQQIEPWVSDEALLSAVRVRNVMHKDLTNDDVIAQDKQWRAEVETDTHPLVDGVLKSDAADFLRHRVAEAGGSITEIFVMDAKGLNVAASSATSDYWQGDEPKHSETFVKGVGAMHISDLEVDSSTGLYQVQVSVTLTDPNTNEAIGAITVGLVADAIL</sequence>
<dbReference type="RefSeq" id="WP_139204519.1">
    <property type="nucleotide sequence ID" value="NZ_FNZV01000001.1"/>
</dbReference>
<reference evidence="2 3" key="1">
    <citation type="submission" date="2017-03" db="EMBL/GenBank/DDBJ databases">
        <authorList>
            <person name="Afonso C.L."/>
            <person name="Miller P.J."/>
            <person name="Scott M.A."/>
            <person name="Spackman E."/>
            <person name="Goraichik I."/>
            <person name="Dimitrov K.M."/>
            <person name="Suarez D.L."/>
            <person name="Swayne D.E."/>
        </authorList>
    </citation>
    <scope>NUCLEOTIDE SEQUENCE [LARGE SCALE GENOMIC DNA]</scope>
    <source>
        <strain evidence="2 3">CECT 7971</strain>
    </source>
</reference>
<accession>A0A1Y5RM41</accession>
<dbReference type="AlphaFoldDB" id="A0A1Y5RM41"/>
<dbReference type="STRING" id="658057.SAMN04488032_10129"/>
<keyword evidence="1" id="KW-0732">Signal</keyword>
<organism evidence="2 3">
    <name type="scientific">Pacificibacter marinus</name>
    <dbReference type="NCBI Taxonomy" id="658057"/>
    <lineage>
        <taxon>Bacteria</taxon>
        <taxon>Pseudomonadati</taxon>
        <taxon>Pseudomonadota</taxon>
        <taxon>Alphaproteobacteria</taxon>
        <taxon>Rhodobacterales</taxon>
        <taxon>Roseobacteraceae</taxon>
        <taxon>Pacificibacter</taxon>
    </lineage>
</organism>
<feature type="signal peptide" evidence="1">
    <location>
        <begin position="1"/>
        <end position="21"/>
    </location>
</feature>
<dbReference type="Proteomes" id="UP000193307">
    <property type="component" value="Unassembled WGS sequence"/>
</dbReference>
<dbReference type="OrthoDB" id="195732at2"/>
<proteinExistence type="predicted"/>
<keyword evidence="3" id="KW-1185">Reference proteome</keyword>
<name>A0A1Y5RM41_9RHOB</name>
<evidence type="ECO:0000256" key="1">
    <source>
        <dbReference type="SAM" id="SignalP"/>
    </source>
</evidence>
<evidence type="ECO:0000313" key="3">
    <source>
        <dbReference type="Proteomes" id="UP000193307"/>
    </source>
</evidence>
<evidence type="ECO:0000313" key="2">
    <source>
        <dbReference type="EMBL" id="SLN20351.1"/>
    </source>
</evidence>
<feature type="chain" id="PRO_5010994898" evidence="1">
    <location>
        <begin position="22"/>
        <end position="191"/>
    </location>
</feature>
<dbReference type="EMBL" id="FWFW01000001">
    <property type="protein sequence ID" value="SLN20351.1"/>
    <property type="molecule type" value="Genomic_DNA"/>
</dbReference>